<keyword evidence="3" id="KW-1185">Reference proteome</keyword>
<dbReference type="InterPro" id="IPR002645">
    <property type="entry name" value="STAS_dom"/>
</dbReference>
<dbReference type="AlphaFoldDB" id="A0A7D7RA63"/>
<proteinExistence type="predicted"/>
<dbReference type="KEGG" id="gji:H1R19_20570"/>
<sequence>MGFTTDTSLYSAPDGRTATTADAPLSSAISTESSCVHRFLKDIDLATISEFEAALEHVSARRVAKVVLDLTKVGFIGACGLEMLERYCTEAQQSDLKIALACDRAVERHVRLLEIPVDIYASVDAACAPMDQRR</sequence>
<organism evidence="2 3">
    <name type="scientific">Gordonia jinghuaiqii</name>
    <dbReference type="NCBI Taxonomy" id="2758710"/>
    <lineage>
        <taxon>Bacteria</taxon>
        <taxon>Bacillati</taxon>
        <taxon>Actinomycetota</taxon>
        <taxon>Actinomycetes</taxon>
        <taxon>Mycobacteriales</taxon>
        <taxon>Gordoniaceae</taxon>
        <taxon>Gordonia</taxon>
    </lineage>
</organism>
<feature type="domain" description="STAS" evidence="1">
    <location>
        <begin position="36"/>
        <end position="101"/>
    </location>
</feature>
<dbReference type="Gene3D" id="3.30.750.24">
    <property type="entry name" value="STAS domain"/>
    <property type="match status" value="1"/>
</dbReference>
<dbReference type="CDD" id="cd07043">
    <property type="entry name" value="STAS_anti-anti-sigma_factors"/>
    <property type="match status" value="1"/>
</dbReference>
<dbReference type="EMBL" id="CP059491">
    <property type="protein sequence ID" value="QMT01210.1"/>
    <property type="molecule type" value="Genomic_DNA"/>
</dbReference>
<dbReference type="RefSeq" id="WP_219850021.1">
    <property type="nucleotide sequence ID" value="NZ_CP059491.1"/>
</dbReference>
<dbReference type="SUPFAM" id="SSF52091">
    <property type="entry name" value="SpoIIaa-like"/>
    <property type="match status" value="1"/>
</dbReference>
<evidence type="ECO:0000259" key="1">
    <source>
        <dbReference type="PROSITE" id="PS50801"/>
    </source>
</evidence>
<dbReference type="Pfam" id="PF01740">
    <property type="entry name" value="STAS"/>
    <property type="match status" value="1"/>
</dbReference>
<evidence type="ECO:0000313" key="2">
    <source>
        <dbReference type="EMBL" id="QMT01210.1"/>
    </source>
</evidence>
<evidence type="ECO:0000313" key="3">
    <source>
        <dbReference type="Proteomes" id="UP000515663"/>
    </source>
</evidence>
<accession>A0A7D7RA63</accession>
<protein>
    <submittedName>
        <fullName evidence="2">STAS domain-containing protein</fullName>
    </submittedName>
</protein>
<dbReference type="InterPro" id="IPR036513">
    <property type="entry name" value="STAS_dom_sf"/>
</dbReference>
<dbReference type="Proteomes" id="UP000515663">
    <property type="component" value="Chromosome"/>
</dbReference>
<gene>
    <name evidence="2" type="ORF">H1R19_20570</name>
</gene>
<name>A0A7D7RA63_9ACTN</name>
<reference evidence="3" key="1">
    <citation type="submission" date="2020-07" db="EMBL/GenBank/DDBJ databases">
        <title>novel species isolated from the respiratory tract of Marmot.</title>
        <authorList>
            <person name="Zhang G."/>
        </authorList>
    </citation>
    <scope>NUCLEOTIDE SEQUENCE [LARGE SCALE GENOMIC DNA]</scope>
    <source>
        <strain evidence="3">686</strain>
    </source>
</reference>
<dbReference type="PROSITE" id="PS50801">
    <property type="entry name" value="STAS"/>
    <property type="match status" value="1"/>
</dbReference>